<organism evidence="1 2">
    <name type="scientific">Nannocystis pusilla</name>
    <dbReference type="NCBI Taxonomy" id="889268"/>
    <lineage>
        <taxon>Bacteria</taxon>
        <taxon>Pseudomonadati</taxon>
        <taxon>Myxococcota</taxon>
        <taxon>Polyangia</taxon>
        <taxon>Nannocystales</taxon>
        <taxon>Nannocystaceae</taxon>
        <taxon>Nannocystis</taxon>
    </lineage>
</organism>
<reference evidence="1" key="1">
    <citation type="submission" date="2021-08" db="EMBL/GenBank/DDBJ databases">
        <authorList>
            <person name="Stevens D.C."/>
        </authorList>
    </citation>
    <scope>NUCLEOTIDE SEQUENCE</scope>
    <source>
        <strain evidence="1">DSM 53165</strain>
    </source>
</reference>
<keyword evidence="2" id="KW-1185">Reference proteome</keyword>
<evidence type="ECO:0000313" key="2">
    <source>
        <dbReference type="Proteomes" id="UP001139031"/>
    </source>
</evidence>
<proteinExistence type="predicted"/>
<dbReference type="Proteomes" id="UP001139031">
    <property type="component" value="Unassembled WGS sequence"/>
</dbReference>
<dbReference type="RefSeq" id="WP_224192210.1">
    <property type="nucleotide sequence ID" value="NZ_JAIRAU010000015.1"/>
</dbReference>
<evidence type="ECO:0000313" key="1">
    <source>
        <dbReference type="EMBL" id="MBZ5710442.1"/>
    </source>
</evidence>
<sequence length="45" mass="5120">MRALARLRAGAESSRAHDSFAACNFSPRRGYFPPERRPHAVPRRP</sequence>
<comment type="caution">
    <text evidence="1">The sequence shown here is derived from an EMBL/GenBank/DDBJ whole genome shotgun (WGS) entry which is preliminary data.</text>
</comment>
<dbReference type="EMBL" id="JAIRAU010000015">
    <property type="protein sequence ID" value="MBZ5710442.1"/>
    <property type="molecule type" value="Genomic_DNA"/>
</dbReference>
<gene>
    <name evidence="1" type="ORF">K7C98_14365</name>
</gene>
<name>A0ABS7TQD0_9BACT</name>
<accession>A0ABS7TQD0</accession>
<protein>
    <submittedName>
        <fullName evidence="1">Uncharacterized protein</fullName>
    </submittedName>
</protein>